<comment type="caution">
    <text evidence="9">The sequence shown here is derived from an EMBL/GenBank/DDBJ whole genome shotgun (WGS) entry which is preliminary data.</text>
</comment>
<gene>
    <name evidence="9" type="ORF">QE405_003516</name>
</gene>
<keyword evidence="6" id="KW-0813">Transport</keyword>
<dbReference type="GO" id="GO:0140359">
    <property type="term" value="F:ABC-type transporter activity"/>
    <property type="evidence" value="ECO:0007669"/>
    <property type="project" value="InterPro"/>
</dbReference>
<proteinExistence type="inferred from homology"/>
<reference evidence="9" key="1">
    <citation type="submission" date="2023-07" db="EMBL/GenBank/DDBJ databases">
        <title>Functional and genomic diversity of the sorghum phyllosphere microbiome.</title>
        <authorList>
            <person name="Shade A."/>
        </authorList>
    </citation>
    <scope>NUCLEOTIDE SEQUENCE</scope>
    <source>
        <strain evidence="9">SORGH_AS_1067</strain>
    </source>
</reference>
<organism evidence="9 10">
    <name type="scientific">Nocardioides zeae</name>
    <dbReference type="NCBI Taxonomy" id="1457234"/>
    <lineage>
        <taxon>Bacteria</taxon>
        <taxon>Bacillati</taxon>
        <taxon>Actinomycetota</taxon>
        <taxon>Actinomycetes</taxon>
        <taxon>Propionibacteriales</taxon>
        <taxon>Nocardioidaceae</taxon>
        <taxon>Nocardioides</taxon>
    </lineage>
</organism>
<keyword evidence="2 6" id="KW-0812">Transmembrane</keyword>
<evidence type="ECO:0000256" key="7">
    <source>
        <dbReference type="SAM" id="MobiDB-lite"/>
    </source>
</evidence>
<feature type="transmembrane region" description="Helical" evidence="6">
    <location>
        <begin position="136"/>
        <end position="153"/>
    </location>
</feature>
<feature type="transmembrane region" description="Helical" evidence="6">
    <location>
        <begin position="46"/>
        <end position="64"/>
    </location>
</feature>
<feature type="transmembrane region" description="Helical" evidence="6">
    <location>
        <begin position="250"/>
        <end position="272"/>
    </location>
</feature>
<protein>
    <recommendedName>
        <fullName evidence="6">Transport permease protein</fullName>
    </recommendedName>
</protein>
<evidence type="ECO:0000256" key="4">
    <source>
        <dbReference type="ARBA" id="ARBA00023136"/>
    </source>
</evidence>
<dbReference type="InterPro" id="IPR000412">
    <property type="entry name" value="ABC_2_transport"/>
</dbReference>
<feature type="compositionally biased region" description="Polar residues" evidence="7">
    <location>
        <begin position="1"/>
        <end position="11"/>
    </location>
</feature>
<feature type="transmembrane region" description="Helical" evidence="6">
    <location>
        <begin position="84"/>
        <end position="106"/>
    </location>
</feature>
<keyword evidence="4 6" id="KW-0472">Membrane</keyword>
<comment type="similarity">
    <text evidence="6">Belongs to the ABC-2 integral membrane protein family.</text>
</comment>
<evidence type="ECO:0000256" key="6">
    <source>
        <dbReference type="RuleBase" id="RU361157"/>
    </source>
</evidence>
<keyword evidence="6" id="KW-1003">Cell membrane</keyword>
<evidence type="ECO:0000256" key="1">
    <source>
        <dbReference type="ARBA" id="ARBA00004141"/>
    </source>
</evidence>
<name>A0AAJ1U8T5_9ACTN</name>
<keyword evidence="5" id="KW-0046">Antibiotic resistance</keyword>
<keyword evidence="3 6" id="KW-1133">Transmembrane helix</keyword>
<evidence type="ECO:0000256" key="5">
    <source>
        <dbReference type="ARBA" id="ARBA00023251"/>
    </source>
</evidence>
<dbReference type="PROSITE" id="PS51012">
    <property type="entry name" value="ABC_TM2"/>
    <property type="match status" value="1"/>
</dbReference>
<evidence type="ECO:0000313" key="9">
    <source>
        <dbReference type="EMBL" id="MDQ1106232.1"/>
    </source>
</evidence>
<dbReference type="Proteomes" id="UP001239215">
    <property type="component" value="Unassembled WGS sequence"/>
</dbReference>
<dbReference type="PANTHER" id="PTHR43229">
    <property type="entry name" value="NODULATION PROTEIN J"/>
    <property type="match status" value="1"/>
</dbReference>
<feature type="domain" description="ABC transmembrane type-2" evidence="8">
    <location>
        <begin position="47"/>
        <end position="275"/>
    </location>
</feature>
<dbReference type="PANTHER" id="PTHR43229:SF2">
    <property type="entry name" value="NODULATION PROTEIN J"/>
    <property type="match status" value="1"/>
</dbReference>
<dbReference type="RefSeq" id="WP_307203171.1">
    <property type="nucleotide sequence ID" value="NZ_JAUTAN010000001.1"/>
</dbReference>
<accession>A0AAJ1U8T5</accession>
<dbReference type="InterPro" id="IPR047817">
    <property type="entry name" value="ABC2_TM_bact-type"/>
</dbReference>
<evidence type="ECO:0000256" key="2">
    <source>
        <dbReference type="ARBA" id="ARBA00022692"/>
    </source>
</evidence>
<feature type="transmembrane region" description="Helical" evidence="6">
    <location>
        <begin position="196"/>
        <end position="221"/>
    </location>
</feature>
<dbReference type="EMBL" id="JAUTAN010000001">
    <property type="protein sequence ID" value="MDQ1106232.1"/>
    <property type="molecule type" value="Genomic_DNA"/>
</dbReference>
<evidence type="ECO:0000313" key="10">
    <source>
        <dbReference type="Proteomes" id="UP001239215"/>
    </source>
</evidence>
<sequence length="277" mass="29685">MTSAPSVSTASAGPARQEPDGLEPNGLVRDAMIVYRRQIRMNLRNPAWVLIGVMQPVLYLVLFGPLLKPLVGSFDLPTDNPYTFLVPGLLVQLGMFGAFFAGFGLIAEWREGVVEAERVTPASRTALLVGRLARDLSLLLTQALILVGLGYWMGMRGDVLGIVAGIVITLAVGGACAAASNALALTTKSEDVMAPIINMVMMPVLLLSGIMLPMTLGPAWLESVSDFMPFRWVTDAVRSTFLGDFGSSGVMWGVTWAVALLALGVWWGTAVFRKENS</sequence>
<dbReference type="GO" id="GO:0046677">
    <property type="term" value="P:response to antibiotic"/>
    <property type="evidence" value="ECO:0007669"/>
    <property type="project" value="UniProtKB-KW"/>
</dbReference>
<evidence type="ECO:0000259" key="8">
    <source>
        <dbReference type="PROSITE" id="PS51012"/>
    </source>
</evidence>
<evidence type="ECO:0000256" key="3">
    <source>
        <dbReference type="ARBA" id="ARBA00022989"/>
    </source>
</evidence>
<dbReference type="Pfam" id="PF01061">
    <property type="entry name" value="ABC2_membrane"/>
    <property type="match status" value="1"/>
</dbReference>
<dbReference type="PIRSF" id="PIRSF006648">
    <property type="entry name" value="DrrB"/>
    <property type="match status" value="1"/>
</dbReference>
<dbReference type="InterPro" id="IPR013525">
    <property type="entry name" value="ABC2_TM"/>
</dbReference>
<dbReference type="GO" id="GO:0043190">
    <property type="term" value="C:ATP-binding cassette (ABC) transporter complex"/>
    <property type="evidence" value="ECO:0007669"/>
    <property type="project" value="InterPro"/>
</dbReference>
<feature type="transmembrane region" description="Helical" evidence="6">
    <location>
        <begin position="159"/>
        <end position="184"/>
    </location>
</feature>
<dbReference type="InterPro" id="IPR051784">
    <property type="entry name" value="Nod_factor_ABC_transporter"/>
</dbReference>
<dbReference type="AlphaFoldDB" id="A0AAJ1U8T5"/>
<comment type="subcellular location">
    <subcellularLocation>
        <location evidence="6">Cell membrane</location>
        <topology evidence="6">Multi-pass membrane protein</topology>
    </subcellularLocation>
    <subcellularLocation>
        <location evidence="1">Membrane</location>
        <topology evidence="1">Multi-pass membrane protein</topology>
    </subcellularLocation>
</comment>
<feature type="region of interest" description="Disordered" evidence="7">
    <location>
        <begin position="1"/>
        <end position="24"/>
    </location>
</feature>